<dbReference type="EMBL" id="ADEG01000004">
    <property type="protein sequence ID" value="EFA93251.1"/>
    <property type="molecule type" value="Genomic_DNA"/>
</dbReference>
<dbReference type="Proteomes" id="UP000005283">
    <property type="component" value="Unassembled WGS sequence"/>
</dbReference>
<sequence length="40" mass="4693">MIAIFSQPILHLSYPIRLLVSRFHHESQPALTGHLQRKQQ</sequence>
<protein>
    <submittedName>
        <fullName evidence="1">Uncharacterized protein</fullName>
    </submittedName>
</protein>
<organism evidence="1 2">
    <name type="scientific">Hoylesella buccalis ATCC 35310</name>
    <dbReference type="NCBI Taxonomy" id="679190"/>
    <lineage>
        <taxon>Bacteria</taxon>
        <taxon>Pseudomonadati</taxon>
        <taxon>Bacteroidota</taxon>
        <taxon>Bacteroidia</taxon>
        <taxon>Bacteroidales</taxon>
        <taxon>Prevotellaceae</taxon>
        <taxon>Hoylesella</taxon>
    </lineage>
</organism>
<accession>D1W2H4</accession>
<dbReference type="AlphaFoldDB" id="D1W2H4"/>
<evidence type="ECO:0000313" key="1">
    <source>
        <dbReference type="EMBL" id="EFA93251.1"/>
    </source>
</evidence>
<evidence type="ECO:0000313" key="2">
    <source>
        <dbReference type="Proteomes" id="UP000005283"/>
    </source>
</evidence>
<gene>
    <name evidence="1" type="ORF">HMPREF0650_1793</name>
</gene>
<keyword evidence="2" id="KW-1185">Reference proteome</keyword>
<reference evidence="1 2" key="1">
    <citation type="submission" date="2009-12" db="EMBL/GenBank/DDBJ databases">
        <title>Genome Sequence of Prevotella buccalis ATCC 35310.</title>
        <authorList>
            <person name="Durkin A.S."/>
            <person name="Madupu R."/>
            <person name="Torralba M."/>
            <person name="Methe B."/>
            <person name="Sutton G."/>
            <person name="Strausberg R.L."/>
            <person name="Nelson K.E."/>
        </authorList>
    </citation>
    <scope>NUCLEOTIDE SEQUENCE [LARGE SCALE GENOMIC DNA]</scope>
    <source>
        <strain evidence="1 2">ATCC 35310</strain>
    </source>
</reference>
<proteinExistence type="predicted"/>
<comment type="caution">
    <text evidence="1">The sequence shown here is derived from an EMBL/GenBank/DDBJ whole genome shotgun (WGS) entry which is preliminary data.</text>
</comment>
<name>D1W2H4_9BACT</name>